<proteinExistence type="predicted"/>
<evidence type="ECO:0000256" key="1">
    <source>
        <dbReference type="SAM" id="MobiDB-lite"/>
    </source>
</evidence>
<feature type="region of interest" description="Disordered" evidence="1">
    <location>
        <begin position="107"/>
        <end position="139"/>
    </location>
</feature>
<evidence type="ECO:0000313" key="2">
    <source>
        <dbReference type="EMBL" id="CAD9230728.1"/>
    </source>
</evidence>
<feature type="region of interest" description="Disordered" evidence="1">
    <location>
        <begin position="38"/>
        <end position="57"/>
    </location>
</feature>
<sequence>MTLPQSNPVQKPAFNHRHSPFAIPLSLPVWRQGFDPNASFDGNTVSSNGEVSPLSRTEESDLITTKVHLMLVPAKPMTHDSSPIPHPWIMLVIRRNESPVRDFALSPSHPMDHHSCPTSTKTKTTTKTIVNPTTPSAKI</sequence>
<feature type="compositionally biased region" description="Low complexity" evidence="1">
    <location>
        <begin position="116"/>
        <end position="139"/>
    </location>
</feature>
<feature type="compositionally biased region" description="Polar residues" evidence="1">
    <location>
        <begin position="40"/>
        <end position="50"/>
    </location>
</feature>
<dbReference type="AlphaFoldDB" id="A0A7S1XCJ9"/>
<accession>A0A7S1XCJ9</accession>
<organism evidence="2">
    <name type="scientific">Compsopogon caeruleus</name>
    <dbReference type="NCBI Taxonomy" id="31354"/>
    <lineage>
        <taxon>Eukaryota</taxon>
        <taxon>Rhodophyta</taxon>
        <taxon>Compsopogonophyceae</taxon>
        <taxon>Compsopogonales</taxon>
        <taxon>Compsopogonaceae</taxon>
        <taxon>Compsopogon</taxon>
    </lineage>
</organism>
<name>A0A7S1XCJ9_9RHOD</name>
<protein>
    <submittedName>
        <fullName evidence="2">Uncharacterized protein</fullName>
    </submittedName>
</protein>
<gene>
    <name evidence="2" type="ORF">CCAE0312_LOCUS2782</name>
</gene>
<reference evidence="2" key="1">
    <citation type="submission" date="2021-01" db="EMBL/GenBank/DDBJ databases">
        <authorList>
            <person name="Corre E."/>
            <person name="Pelletier E."/>
            <person name="Niang G."/>
            <person name="Scheremetjew M."/>
            <person name="Finn R."/>
            <person name="Kale V."/>
            <person name="Holt S."/>
            <person name="Cochrane G."/>
            <person name="Meng A."/>
            <person name="Brown T."/>
            <person name="Cohen L."/>
        </authorList>
    </citation>
    <scope>NUCLEOTIDE SEQUENCE</scope>
    <source>
        <strain evidence="2">SAG 36.94</strain>
    </source>
</reference>
<dbReference type="EMBL" id="HBGH01005124">
    <property type="protein sequence ID" value="CAD9230728.1"/>
    <property type="molecule type" value="Transcribed_RNA"/>
</dbReference>